<feature type="compositionally biased region" description="Polar residues" evidence="6">
    <location>
        <begin position="1"/>
        <end position="18"/>
    </location>
</feature>
<evidence type="ECO:0000256" key="1">
    <source>
        <dbReference type="ARBA" id="ARBA00004123"/>
    </source>
</evidence>
<dbReference type="Gene3D" id="2.20.25.80">
    <property type="entry name" value="WRKY domain"/>
    <property type="match status" value="1"/>
</dbReference>
<evidence type="ECO:0000259" key="7">
    <source>
        <dbReference type="Pfam" id="PF03106"/>
    </source>
</evidence>
<dbReference type="InterPro" id="IPR036576">
    <property type="entry name" value="WRKY_dom_sf"/>
</dbReference>
<keyword evidence="3" id="KW-0238">DNA-binding</keyword>
<keyword evidence="4" id="KW-0804">Transcription</keyword>
<evidence type="ECO:0000256" key="6">
    <source>
        <dbReference type="SAM" id="MobiDB-lite"/>
    </source>
</evidence>
<sequence length="108" mass="12014">MAIENSENNNGSKFTDNSGGEAKHKREEREKALRSHPTPMCKLKLKIHFSAAVPATSLTVPASGVTESFGFSHSDKKLHSSAVIFYKPNDDGYNWRKYGQKSLQLAFL</sequence>
<name>A0A8T0JUZ8_PHAAN</name>
<evidence type="ECO:0000256" key="3">
    <source>
        <dbReference type="ARBA" id="ARBA00023125"/>
    </source>
</evidence>
<evidence type="ECO:0000256" key="2">
    <source>
        <dbReference type="ARBA" id="ARBA00023015"/>
    </source>
</evidence>
<keyword evidence="5" id="KW-0539">Nucleus</keyword>
<feature type="region of interest" description="Disordered" evidence="6">
    <location>
        <begin position="1"/>
        <end position="37"/>
    </location>
</feature>
<gene>
    <name evidence="8" type="ORF">HKW66_Vig0148820</name>
</gene>
<feature type="compositionally biased region" description="Basic and acidic residues" evidence="6">
    <location>
        <begin position="21"/>
        <end position="33"/>
    </location>
</feature>
<dbReference type="Pfam" id="PF03106">
    <property type="entry name" value="WRKY"/>
    <property type="match status" value="1"/>
</dbReference>
<accession>A0A8T0JUZ8</accession>
<dbReference type="SUPFAM" id="SSF118290">
    <property type="entry name" value="WRKY DNA-binding domain"/>
    <property type="match status" value="1"/>
</dbReference>
<comment type="subcellular location">
    <subcellularLocation>
        <location evidence="1">Nucleus</location>
    </subcellularLocation>
</comment>
<dbReference type="InterPro" id="IPR003657">
    <property type="entry name" value="WRKY_dom"/>
</dbReference>
<evidence type="ECO:0000256" key="5">
    <source>
        <dbReference type="ARBA" id="ARBA00023242"/>
    </source>
</evidence>
<evidence type="ECO:0000313" key="8">
    <source>
        <dbReference type="EMBL" id="KAG2384354.1"/>
    </source>
</evidence>
<evidence type="ECO:0000313" key="9">
    <source>
        <dbReference type="Proteomes" id="UP000743370"/>
    </source>
</evidence>
<dbReference type="GO" id="GO:0005634">
    <property type="term" value="C:nucleus"/>
    <property type="evidence" value="ECO:0007669"/>
    <property type="project" value="UniProtKB-SubCell"/>
</dbReference>
<dbReference type="GO" id="GO:0043565">
    <property type="term" value="F:sequence-specific DNA binding"/>
    <property type="evidence" value="ECO:0007669"/>
    <property type="project" value="InterPro"/>
</dbReference>
<evidence type="ECO:0000256" key="4">
    <source>
        <dbReference type="ARBA" id="ARBA00023163"/>
    </source>
</evidence>
<feature type="domain" description="WRKY" evidence="7">
    <location>
        <begin position="90"/>
        <end position="103"/>
    </location>
</feature>
<organism evidence="8 9">
    <name type="scientific">Phaseolus angularis</name>
    <name type="common">Azuki bean</name>
    <name type="synonym">Vigna angularis</name>
    <dbReference type="NCBI Taxonomy" id="3914"/>
    <lineage>
        <taxon>Eukaryota</taxon>
        <taxon>Viridiplantae</taxon>
        <taxon>Streptophyta</taxon>
        <taxon>Embryophyta</taxon>
        <taxon>Tracheophyta</taxon>
        <taxon>Spermatophyta</taxon>
        <taxon>Magnoliopsida</taxon>
        <taxon>eudicotyledons</taxon>
        <taxon>Gunneridae</taxon>
        <taxon>Pentapetalae</taxon>
        <taxon>rosids</taxon>
        <taxon>fabids</taxon>
        <taxon>Fabales</taxon>
        <taxon>Fabaceae</taxon>
        <taxon>Papilionoideae</taxon>
        <taxon>50 kb inversion clade</taxon>
        <taxon>NPAAA clade</taxon>
        <taxon>indigoferoid/millettioid clade</taxon>
        <taxon>Phaseoleae</taxon>
        <taxon>Vigna</taxon>
    </lineage>
</organism>
<dbReference type="EMBL" id="JABFOF010000008">
    <property type="protein sequence ID" value="KAG2384354.1"/>
    <property type="molecule type" value="Genomic_DNA"/>
</dbReference>
<protein>
    <recommendedName>
        <fullName evidence="7">WRKY domain-containing protein</fullName>
    </recommendedName>
</protein>
<dbReference type="Proteomes" id="UP000743370">
    <property type="component" value="Unassembled WGS sequence"/>
</dbReference>
<dbReference type="AlphaFoldDB" id="A0A8T0JUZ8"/>
<dbReference type="GO" id="GO:0003700">
    <property type="term" value="F:DNA-binding transcription factor activity"/>
    <property type="evidence" value="ECO:0007669"/>
    <property type="project" value="InterPro"/>
</dbReference>
<comment type="caution">
    <text evidence="8">The sequence shown here is derived from an EMBL/GenBank/DDBJ whole genome shotgun (WGS) entry which is preliminary data.</text>
</comment>
<keyword evidence="2" id="KW-0805">Transcription regulation</keyword>
<proteinExistence type="predicted"/>
<reference evidence="8 9" key="1">
    <citation type="submission" date="2020-05" db="EMBL/GenBank/DDBJ databases">
        <title>Vigna angularis (adzuki bean) Var. LongXiaoDou No. 4 denovo assembly.</title>
        <authorList>
            <person name="Xiang H."/>
        </authorList>
    </citation>
    <scope>NUCLEOTIDE SEQUENCE [LARGE SCALE GENOMIC DNA]</scope>
    <source>
        <tissue evidence="8">Leaf</tissue>
    </source>
</reference>